<dbReference type="OrthoDB" id="4350472at2"/>
<evidence type="ECO:0000256" key="2">
    <source>
        <dbReference type="SAM" id="SignalP"/>
    </source>
</evidence>
<feature type="compositionally biased region" description="Low complexity" evidence="1">
    <location>
        <begin position="77"/>
        <end position="86"/>
    </location>
</feature>
<comment type="caution">
    <text evidence="3">The sequence shown here is derived from an EMBL/GenBank/DDBJ whole genome shotgun (WGS) entry which is preliminary data.</text>
</comment>
<feature type="compositionally biased region" description="Basic and acidic residues" evidence="1">
    <location>
        <begin position="33"/>
        <end position="45"/>
    </location>
</feature>
<protein>
    <recommendedName>
        <fullName evidence="5">DUF3558 domain-containing protein</fullName>
    </recommendedName>
</protein>
<evidence type="ECO:0008006" key="5">
    <source>
        <dbReference type="Google" id="ProtNLM"/>
    </source>
</evidence>
<dbReference type="Proteomes" id="UP000190037">
    <property type="component" value="Unassembled WGS sequence"/>
</dbReference>
<evidence type="ECO:0000256" key="1">
    <source>
        <dbReference type="SAM" id="MobiDB-lite"/>
    </source>
</evidence>
<organism evidence="3 4">
    <name type="scientific">Embleya scabrispora</name>
    <dbReference type="NCBI Taxonomy" id="159449"/>
    <lineage>
        <taxon>Bacteria</taxon>
        <taxon>Bacillati</taxon>
        <taxon>Actinomycetota</taxon>
        <taxon>Actinomycetes</taxon>
        <taxon>Kitasatosporales</taxon>
        <taxon>Streptomycetaceae</taxon>
        <taxon>Embleya</taxon>
    </lineage>
</organism>
<accession>A0A1T3NVM4</accession>
<reference evidence="3 4" key="1">
    <citation type="submission" date="2017-03" db="EMBL/GenBank/DDBJ databases">
        <title>Draft genome sequence of Streptomyces scabrisporus NF3, endophyte isolated from Amphipterygium adstringens.</title>
        <authorList>
            <person name="Vazquez M."/>
            <person name="Ceapa C.D."/>
            <person name="Rodriguez Luna D."/>
            <person name="Sanchez Esquivel S."/>
        </authorList>
    </citation>
    <scope>NUCLEOTIDE SEQUENCE [LARGE SCALE GENOMIC DNA]</scope>
    <source>
        <strain evidence="3 4">NF3</strain>
    </source>
</reference>
<feature type="compositionally biased region" description="Gly residues" evidence="1">
    <location>
        <begin position="53"/>
        <end position="64"/>
    </location>
</feature>
<evidence type="ECO:0000313" key="3">
    <source>
        <dbReference type="EMBL" id="OPC80712.1"/>
    </source>
</evidence>
<feature type="region of interest" description="Disordered" evidence="1">
    <location>
        <begin position="33"/>
        <end position="93"/>
    </location>
</feature>
<feature type="signal peptide" evidence="2">
    <location>
        <begin position="1"/>
        <end position="31"/>
    </location>
</feature>
<proteinExistence type="predicted"/>
<dbReference type="EMBL" id="MWQN01000001">
    <property type="protein sequence ID" value="OPC80712.1"/>
    <property type="molecule type" value="Genomic_DNA"/>
</dbReference>
<gene>
    <name evidence="3" type="ORF">B4N89_06840</name>
</gene>
<keyword evidence="4" id="KW-1185">Reference proteome</keyword>
<dbReference type="AlphaFoldDB" id="A0A1T3NVM4"/>
<evidence type="ECO:0000313" key="4">
    <source>
        <dbReference type="Proteomes" id="UP000190037"/>
    </source>
</evidence>
<sequence>MENQLYLRKPALSGLLVAASVIALSSGCGLADKVKGDDDKKKKDPATTAPQPSGGGGGSTGGATGAPATAPGGGKGTAPATAPGTTKPGGTGDLDPKAFCNLLTPAELKGVLNTEVTRTKNDDTLRTCRYYGPDDSGLVTLQYFLRSSKGADTPESVVAKNEVSKYGKPITDLGAFPTLYVPGGGNYPAPGVPEVYFAKTHGDVIVDMHVSLAPAAKNLPRAQHIAIAKIIADKI</sequence>
<name>A0A1T3NVM4_9ACTN</name>
<dbReference type="RefSeq" id="WP_078974965.1">
    <property type="nucleotide sequence ID" value="NZ_MWQN01000001.1"/>
</dbReference>
<feature type="chain" id="PRO_5013024241" description="DUF3558 domain-containing protein" evidence="2">
    <location>
        <begin position="32"/>
        <end position="235"/>
    </location>
</feature>
<keyword evidence="2" id="KW-0732">Signal</keyword>